<evidence type="ECO:0000256" key="2">
    <source>
        <dbReference type="ARBA" id="ARBA00022729"/>
    </source>
</evidence>
<dbReference type="OrthoDB" id="416344at2759"/>
<organism evidence="7 8">
    <name type="scientific">Escovopsis weberi</name>
    <dbReference type="NCBI Taxonomy" id="150374"/>
    <lineage>
        <taxon>Eukaryota</taxon>
        <taxon>Fungi</taxon>
        <taxon>Dikarya</taxon>
        <taxon>Ascomycota</taxon>
        <taxon>Pezizomycotina</taxon>
        <taxon>Sordariomycetes</taxon>
        <taxon>Hypocreomycetidae</taxon>
        <taxon>Hypocreales</taxon>
        <taxon>Hypocreaceae</taxon>
        <taxon>Escovopsis</taxon>
    </lineage>
</organism>
<feature type="domain" description="Peptidase S9 prolyl oligopeptidase catalytic" evidence="6">
    <location>
        <begin position="552"/>
        <end position="767"/>
    </location>
</feature>
<evidence type="ECO:0000256" key="3">
    <source>
        <dbReference type="ARBA" id="ARBA00022801"/>
    </source>
</evidence>
<dbReference type="STRING" id="150374.A0A0M9VXJ7"/>
<dbReference type="PANTHER" id="PTHR42776">
    <property type="entry name" value="SERINE PEPTIDASE S9 FAMILY MEMBER"/>
    <property type="match status" value="1"/>
</dbReference>
<evidence type="ECO:0000256" key="5">
    <source>
        <dbReference type="SAM" id="MobiDB-lite"/>
    </source>
</evidence>
<proteinExistence type="inferred from homology"/>
<sequence length="777" mass="84562">MVRTQKLTAEALLGAPRRTAGVPNASGTLALYTLSTHDFASGTTLKELKVMELGSTRSRTITVDEAVSEAVWLPSGDGEHQRQQQQDHDDDEDDKDENDDDDDHHHHHQQDEVVVLRALKGGVTQVVVADGRVDGEGAYIAGEIGAPMRAMKVKGLGDGTVGIVVAGLVGRDGELFNDEDEGAKPRSTGRVFDTANVRVWTELRKEQRYSLWYTRLERRDGGRWRLGARMHSLVGPDSLEAPASMYDGDPADMFDVGARGVVFLAKELARAKPHEALFTAPYYVGLESFALPPPGPPRRIERVGAEGRGGGGSNIRIAGDDSSVAFLYKDEADLQDTRLYTGSVEALAAMDVSSELGVAAGAYGHGGGGGCGSQDPYVLDGFEFWGAQGQAMILKRQRHGRDELAFWRRGGGGGGERVLWNSGSVAAFHTLGRRTGGERLPRGLLVSAHSFTDSSAWYAVRHACLEGAAAWAAAPAVVAGAGADVTCVSSLTRHGAMFGLHEGMVGEFWFPGADEHMVHSWMIRPSDFDERRAYPWVLMPHGGPISAWQDAWSTRWNAAAWAEQGYIVICPNISGSTGFGLEFTKRVEGQWGGNPFRDLVHLLEYVEQLPFLDQTRAVLAGASYGGYLVSWFLGDPIISRFCCAIWHDGIFSLPSFSLQSDLVLDNREYGPSPYPWLSAGPMARWDPARPERLRNWARAPPTLVVASARDFRCPVTEGLAAFTALQALGVRSRFLTFADEGHWVLREENALVWHRTVWEWMAGCVGKGAAGGEGEEE</sequence>
<dbReference type="AlphaFoldDB" id="A0A0M9VXJ7"/>
<dbReference type="Proteomes" id="UP000053831">
    <property type="component" value="Unassembled WGS sequence"/>
</dbReference>
<evidence type="ECO:0000313" key="8">
    <source>
        <dbReference type="Proteomes" id="UP000053831"/>
    </source>
</evidence>
<dbReference type="EMBL" id="LGSR01000002">
    <property type="protein sequence ID" value="KOS23289.1"/>
    <property type="molecule type" value="Genomic_DNA"/>
</dbReference>
<dbReference type="Pfam" id="PF00326">
    <property type="entry name" value="Peptidase_S9"/>
    <property type="match status" value="1"/>
</dbReference>
<keyword evidence="2" id="KW-0732">Signal</keyword>
<evidence type="ECO:0000256" key="4">
    <source>
        <dbReference type="ARBA" id="ARBA00032829"/>
    </source>
</evidence>
<name>A0A0M9VXJ7_ESCWE</name>
<evidence type="ECO:0000256" key="1">
    <source>
        <dbReference type="ARBA" id="ARBA00010040"/>
    </source>
</evidence>
<dbReference type="GO" id="GO:0004252">
    <property type="term" value="F:serine-type endopeptidase activity"/>
    <property type="evidence" value="ECO:0007669"/>
    <property type="project" value="TreeGrafter"/>
</dbReference>
<reference evidence="7 8" key="1">
    <citation type="submission" date="2015-07" db="EMBL/GenBank/DDBJ databases">
        <title>The genome of the fungus Escovopsis weberi, a specialized disease agent of ant agriculture.</title>
        <authorList>
            <person name="de Man T.J."/>
            <person name="Stajich J.E."/>
            <person name="Kubicek C.P."/>
            <person name="Chenthamara K."/>
            <person name="Atanasova L."/>
            <person name="Druzhinina I.S."/>
            <person name="Birnbaum S."/>
            <person name="Barribeau S.M."/>
            <person name="Teiling C."/>
            <person name="Suen G."/>
            <person name="Currie C."/>
            <person name="Gerardo N.M."/>
        </authorList>
    </citation>
    <scope>NUCLEOTIDE SEQUENCE [LARGE SCALE GENOMIC DNA]</scope>
</reference>
<dbReference type="InterPro" id="IPR001375">
    <property type="entry name" value="Peptidase_S9_cat"/>
</dbReference>
<gene>
    <name evidence="7" type="ORF">ESCO_003981</name>
</gene>
<keyword evidence="8" id="KW-1185">Reference proteome</keyword>
<evidence type="ECO:0000259" key="6">
    <source>
        <dbReference type="Pfam" id="PF00326"/>
    </source>
</evidence>
<evidence type="ECO:0000313" key="7">
    <source>
        <dbReference type="EMBL" id="KOS23289.1"/>
    </source>
</evidence>
<comment type="similarity">
    <text evidence="1">Belongs to the peptidase S9C family.</text>
</comment>
<dbReference type="InterPro" id="IPR029058">
    <property type="entry name" value="AB_hydrolase_fold"/>
</dbReference>
<feature type="compositionally biased region" description="Basic and acidic residues" evidence="5">
    <location>
        <begin position="77"/>
        <end position="87"/>
    </location>
</feature>
<feature type="region of interest" description="Disordered" evidence="5">
    <location>
        <begin position="72"/>
        <end position="110"/>
    </location>
</feature>
<dbReference type="Gene3D" id="3.40.50.1820">
    <property type="entry name" value="alpha/beta hydrolase"/>
    <property type="match status" value="1"/>
</dbReference>
<feature type="compositionally biased region" description="Acidic residues" evidence="5">
    <location>
        <begin position="88"/>
        <end position="102"/>
    </location>
</feature>
<dbReference type="GO" id="GO:0006508">
    <property type="term" value="P:proteolysis"/>
    <property type="evidence" value="ECO:0007669"/>
    <property type="project" value="InterPro"/>
</dbReference>
<accession>A0A0M9VXJ7</accession>
<comment type="caution">
    <text evidence="7">The sequence shown here is derived from an EMBL/GenBank/DDBJ whole genome shotgun (WGS) entry which is preliminary data.</text>
</comment>
<dbReference type="SUPFAM" id="SSF53474">
    <property type="entry name" value="alpha/beta-Hydrolases"/>
    <property type="match status" value="1"/>
</dbReference>
<protein>
    <recommendedName>
        <fullName evidence="4">Dipeptidyl-peptidase V</fullName>
    </recommendedName>
</protein>
<keyword evidence="3" id="KW-0378">Hydrolase</keyword>
<dbReference type="PANTHER" id="PTHR42776:SF13">
    <property type="entry name" value="DIPEPTIDYL-PEPTIDASE 5"/>
    <property type="match status" value="1"/>
</dbReference>